<evidence type="ECO:0000313" key="3">
    <source>
        <dbReference type="Proteomes" id="UP000315217"/>
    </source>
</evidence>
<dbReference type="EMBL" id="VBAI01000172">
    <property type="protein sequence ID" value="TMJ08948.1"/>
    <property type="molecule type" value="Genomic_DNA"/>
</dbReference>
<evidence type="ECO:0000313" key="1">
    <source>
        <dbReference type="EMBL" id="TMJ08948.1"/>
    </source>
</evidence>
<evidence type="ECO:0000313" key="4">
    <source>
        <dbReference type="Proteomes" id="UP000318661"/>
    </source>
</evidence>
<accession>A0A537LLQ6</accession>
<protein>
    <submittedName>
        <fullName evidence="1">Uncharacterized protein</fullName>
    </submittedName>
</protein>
<organism evidence="1 3">
    <name type="scientific">Candidatus Segetimicrobium genomatis</name>
    <dbReference type="NCBI Taxonomy" id="2569760"/>
    <lineage>
        <taxon>Bacteria</taxon>
        <taxon>Bacillati</taxon>
        <taxon>Candidatus Sysuimicrobiota</taxon>
        <taxon>Candidatus Sysuimicrobiia</taxon>
        <taxon>Candidatus Sysuimicrobiales</taxon>
        <taxon>Candidatus Segetimicrobiaceae</taxon>
        <taxon>Candidatus Segetimicrobium</taxon>
    </lineage>
</organism>
<evidence type="ECO:0000313" key="2">
    <source>
        <dbReference type="EMBL" id="TMJ09118.1"/>
    </source>
</evidence>
<sequence length="163" mass="19014">MLSKRQYIVLNSCADDWELFYFPFAWINYGGQVFRRTSLHEMVGRRLGLNIHIPPSRYEDKGPWTVSVAGLEVAWDIRILITLGLLSAQRVRADEKREPVGPAGLSKEELFIYRDYHCLTFDDHVETFGYGPHEFMIAELGLKEIDLPPYREYDKELGWPLSF</sequence>
<name>A0A537LLQ6_9BACT</name>
<comment type="caution">
    <text evidence="1">The sequence shown here is derived from an EMBL/GenBank/DDBJ whole genome shotgun (WGS) entry which is preliminary data.</text>
</comment>
<dbReference type="EMBL" id="VBAJ01000068">
    <property type="protein sequence ID" value="TMJ09118.1"/>
    <property type="molecule type" value="Genomic_DNA"/>
</dbReference>
<gene>
    <name evidence="1" type="ORF">E6G98_10915</name>
    <name evidence="2" type="ORF">E6G99_03175</name>
</gene>
<dbReference type="AlphaFoldDB" id="A0A537LLQ6"/>
<proteinExistence type="predicted"/>
<dbReference type="Proteomes" id="UP000318661">
    <property type="component" value="Unassembled WGS sequence"/>
</dbReference>
<reference evidence="3 4" key="1">
    <citation type="journal article" date="2019" name="Nat. Microbiol.">
        <title>Mediterranean grassland soil C-N compound turnover is dependent on rainfall and depth, and is mediated by genomically divergent microorganisms.</title>
        <authorList>
            <person name="Diamond S."/>
            <person name="Andeer P.F."/>
            <person name="Li Z."/>
            <person name="Crits-Christoph A."/>
            <person name="Burstein D."/>
            <person name="Anantharaman K."/>
            <person name="Lane K.R."/>
            <person name="Thomas B.C."/>
            <person name="Pan C."/>
            <person name="Northen T.R."/>
            <person name="Banfield J.F."/>
        </authorList>
    </citation>
    <scope>NUCLEOTIDE SEQUENCE [LARGE SCALE GENOMIC DNA]</scope>
    <source>
        <strain evidence="1">NP_1</strain>
        <strain evidence="2">NP_2</strain>
    </source>
</reference>
<dbReference type="Proteomes" id="UP000315217">
    <property type="component" value="Unassembled WGS sequence"/>
</dbReference>